<dbReference type="PANTHER" id="PTHR17920:SF24">
    <property type="entry name" value="ALPHA_BETA HYDROLASE-RELATED"/>
    <property type="match status" value="1"/>
</dbReference>
<proteinExistence type="predicted"/>
<name>A0AAP0MT80_9ROSI</name>
<comment type="caution">
    <text evidence="5">The sequence shown here is derived from an EMBL/GenBank/DDBJ whole genome shotgun (WGS) entry which is preliminary data.</text>
</comment>
<keyword evidence="3" id="KW-1133">Transmembrane helix</keyword>
<evidence type="ECO:0000256" key="4">
    <source>
        <dbReference type="ARBA" id="ARBA00023136"/>
    </source>
</evidence>
<dbReference type="AlphaFoldDB" id="A0AAP0MT80"/>
<sequence>MARRIRSIDEFEFKDIGQNHKQGHLAVGIMISGLVFEQEHFVQPWEGYEDYLERYALWWESDKLIALSTAIEDWLTSSTLMNLVVVKLVKLISKGAMVTVLSTLVSAFALPATLVTASDLIDSKRAVAVVRSDKASELLAEVLTKGLQGNRPVTLVGFPLGAPVIFKCLKCLAETGDNAGFVEMVVLLEGPISIKDEKWEDARKMVAGRFVNAYSTNDWMLGVAFRAR</sequence>
<keyword evidence="2" id="KW-0812">Transmembrane</keyword>
<dbReference type="Proteomes" id="UP001428341">
    <property type="component" value="Unassembled WGS sequence"/>
</dbReference>
<dbReference type="Pfam" id="PF05277">
    <property type="entry name" value="DUF726"/>
    <property type="match status" value="1"/>
</dbReference>
<keyword evidence="6" id="KW-1185">Reference proteome</keyword>
<dbReference type="GO" id="GO:0016020">
    <property type="term" value="C:membrane"/>
    <property type="evidence" value="ECO:0007669"/>
    <property type="project" value="UniProtKB-SubCell"/>
</dbReference>
<evidence type="ECO:0000256" key="2">
    <source>
        <dbReference type="ARBA" id="ARBA00022692"/>
    </source>
</evidence>
<evidence type="ECO:0000256" key="1">
    <source>
        <dbReference type="ARBA" id="ARBA00004141"/>
    </source>
</evidence>
<keyword evidence="4" id="KW-0472">Membrane</keyword>
<dbReference type="PANTHER" id="PTHR17920">
    <property type="entry name" value="TRANSMEMBRANE AND COILED-COIL DOMAIN-CONTAINING PROTEIN 4 TMCO4"/>
    <property type="match status" value="1"/>
</dbReference>
<evidence type="ECO:0000256" key="3">
    <source>
        <dbReference type="ARBA" id="ARBA00022989"/>
    </source>
</evidence>
<evidence type="ECO:0000313" key="5">
    <source>
        <dbReference type="EMBL" id="KAK9216786.1"/>
    </source>
</evidence>
<dbReference type="EMBL" id="JBCGBO010000003">
    <property type="protein sequence ID" value="KAK9216786.1"/>
    <property type="molecule type" value="Genomic_DNA"/>
</dbReference>
<comment type="subcellular location">
    <subcellularLocation>
        <location evidence="1">Membrane</location>
        <topology evidence="1">Multi-pass membrane protein</topology>
    </subcellularLocation>
</comment>
<organism evidence="5 6">
    <name type="scientific">Citrus x changshan-huyou</name>
    <dbReference type="NCBI Taxonomy" id="2935761"/>
    <lineage>
        <taxon>Eukaryota</taxon>
        <taxon>Viridiplantae</taxon>
        <taxon>Streptophyta</taxon>
        <taxon>Embryophyta</taxon>
        <taxon>Tracheophyta</taxon>
        <taxon>Spermatophyta</taxon>
        <taxon>Magnoliopsida</taxon>
        <taxon>eudicotyledons</taxon>
        <taxon>Gunneridae</taxon>
        <taxon>Pentapetalae</taxon>
        <taxon>rosids</taxon>
        <taxon>malvids</taxon>
        <taxon>Sapindales</taxon>
        <taxon>Rutaceae</taxon>
        <taxon>Aurantioideae</taxon>
        <taxon>Citrus</taxon>
    </lineage>
</organism>
<reference evidence="5 6" key="1">
    <citation type="submission" date="2024-05" db="EMBL/GenBank/DDBJ databases">
        <title>Haplotype-resolved chromosome-level genome assembly of Huyou (Citrus changshanensis).</title>
        <authorList>
            <person name="Miao C."/>
            <person name="Chen W."/>
            <person name="Wu Y."/>
            <person name="Wang L."/>
            <person name="Zhao S."/>
            <person name="Grierson D."/>
            <person name="Xu C."/>
            <person name="Chen K."/>
        </authorList>
    </citation>
    <scope>NUCLEOTIDE SEQUENCE [LARGE SCALE GENOMIC DNA]</scope>
    <source>
        <strain evidence="5">01-14</strain>
        <tissue evidence="5">Leaf</tissue>
    </source>
</reference>
<protein>
    <submittedName>
        <fullName evidence="5">Uncharacterized protein</fullName>
    </submittedName>
</protein>
<dbReference type="InterPro" id="IPR007941">
    <property type="entry name" value="DUF726"/>
</dbReference>
<gene>
    <name evidence="5" type="ORF">WN944_008797</name>
</gene>
<accession>A0AAP0MT80</accession>
<evidence type="ECO:0000313" key="6">
    <source>
        <dbReference type="Proteomes" id="UP001428341"/>
    </source>
</evidence>